<dbReference type="Pfam" id="PF00581">
    <property type="entry name" value="Rhodanese"/>
    <property type="match status" value="1"/>
</dbReference>
<dbReference type="InterPro" id="IPR021309">
    <property type="entry name" value="YgaP-like_TM"/>
</dbReference>
<dbReference type="AlphaFoldDB" id="A0A1B1AIN9"/>
<keyword evidence="1" id="KW-0812">Transmembrane</keyword>
<dbReference type="FunCoup" id="A0A1B1AIN9">
    <property type="interactions" value="47"/>
</dbReference>
<dbReference type="Pfam" id="PF11127">
    <property type="entry name" value="YgaP-like_TM"/>
    <property type="match status" value="1"/>
</dbReference>
<name>A0A1B1AIN9_9PROT</name>
<dbReference type="RefSeq" id="WP_066771485.1">
    <property type="nucleotide sequence ID" value="NZ_CP013244.1"/>
</dbReference>
<keyword evidence="1" id="KW-0472">Membrane</keyword>
<keyword evidence="1" id="KW-1133">Transmembrane helix</keyword>
<evidence type="ECO:0000259" key="2">
    <source>
        <dbReference type="PROSITE" id="PS50206"/>
    </source>
</evidence>
<evidence type="ECO:0000256" key="1">
    <source>
        <dbReference type="SAM" id="Phobius"/>
    </source>
</evidence>
<feature type="transmembrane region" description="Helical" evidence="1">
    <location>
        <begin position="145"/>
        <end position="165"/>
    </location>
</feature>
<reference evidence="3 4" key="1">
    <citation type="submission" date="2015-11" db="EMBL/GenBank/DDBJ databases">
        <title>Whole-Genome Sequence of Candidatus Oderbacter manganicum from the National Park Lower Oder Valley, Germany.</title>
        <authorList>
            <person name="Braun B."/>
            <person name="Liere K."/>
            <person name="Szewzyk U."/>
        </authorList>
    </citation>
    <scope>NUCLEOTIDE SEQUENCE [LARGE SCALE GENOMIC DNA]</scope>
    <source>
        <strain evidence="3 4">OTSz_A_272</strain>
    </source>
</reference>
<dbReference type="SUPFAM" id="SSF52821">
    <property type="entry name" value="Rhodanese/Cell cycle control phosphatase"/>
    <property type="match status" value="1"/>
</dbReference>
<feature type="domain" description="Rhodanese" evidence="2">
    <location>
        <begin position="17"/>
        <end position="105"/>
    </location>
</feature>
<evidence type="ECO:0000313" key="4">
    <source>
        <dbReference type="Proteomes" id="UP000092498"/>
    </source>
</evidence>
<dbReference type="Gene3D" id="3.40.250.10">
    <property type="entry name" value="Rhodanese-like domain"/>
    <property type="match status" value="1"/>
</dbReference>
<dbReference type="PANTHER" id="PTHR43031">
    <property type="entry name" value="FAD-DEPENDENT OXIDOREDUCTASE"/>
    <property type="match status" value="1"/>
</dbReference>
<sequence length="177" mass="19040">MTSLNPISAPELKRKLDSGDTVLIDIRETDEHAREHILGARLAPLSAIDAHDFDRDHGKAAVFHCRSGLRTQSNAATLLARGFREAYYLQGGIEAWKQAGLPVHSNRNAPLEIMRQVQITAGLLILLGVTLGALVNPAFYGLSAFIGAGLTFAGTTGWCGMAMILKAMPWNRGSFGA</sequence>
<proteinExistence type="predicted"/>
<dbReference type="InterPro" id="IPR050229">
    <property type="entry name" value="GlpE_sulfurtransferase"/>
</dbReference>
<dbReference type="OrthoDB" id="9807812at2"/>
<dbReference type="InterPro" id="IPR001763">
    <property type="entry name" value="Rhodanese-like_dom"/>
</dbReference>
<protein>
    <recommendedName>
        <fullName evidence="2">Rhodanese domain-containing protein</fullName>
    </recommendedName>
</protein>
<dbReference type="Gene3D" id="6.10.140.1340">
    <property type="match status" value="1"/>
</dbReference>
<gene>
    <name evidence="3" type="ORF">ATE48_11090</name>
</gene>
<feature type="transmembrane region" description="Helical" evidence="1">
    <location>
        <begin position="117"/>
        <end position="139"/>
    </location>
</feature>
<dbReference type="KEGG" id="cbot:ATE48_11090"/>
<evidence type="ECO:0000313" key="3">
    <source>
        <dbReference type="EMBL" id="ANP46423.1"/>
    </source>
</evidence>
<organism evidence="3 4">
    <name type="scientific">Candidatus Viadribacter manganicus</name>
    <dbReference type="NCBI Taxonomy" id="1759059"/>
    <lineage>
        <taxon>Bacteria</taxon>
        <taxon>Pseudomonadati</taxon>
        <taxon>Pseudomonadota</taxon>
        <taxon>Alphaproteobacteria</taxon>
        <taxon>Hyphomonadales</taxon>
        <taxon>Hyphomonadaceae</taxon>
        <taxon>Candidatus Viadribacter</taxon>
    </lineage>
</organism>
<dbReference type="InterPro" id="IPR036873">
    <property type="entry name" value="Rhodanese-like_dom_sf"/>
</dbReference>
<dbReference type="SMART" id="SM00450">
    <property type="entry name" value="RHOD"/>
    <property type="match status" value="1"/>
</dbReference>
<dbReference type="InParanoid" id="A0A1B1AIN9"/>
<dbReference type="PROSITE" id="PS50206">
    <property type="entry name" value="RHODANESE_3"/>
    <property type="match status" value="1"/>
</dbReference>
<dbReference type="EMBL" id="CP013244">
    <property type="protein sequence ID" value="ANP46423.1"/>
    <property type="molecule type" value="Genomic_DNA"/>
</dbReference>
<keyword evidence="4" id="KW-1185">Reference proteome</keyword>
<dbReference type="Proteomes" id="UP000092498">
    <property type="component" value="Chromosome"/>
</dbReference>
<dbReference type="PANTHER" id="PTHR43031:SF7">
    <property type="entry name" value="NITRIC OXIDE REDUCTASE FLRD-NAD(+) REDUCTASE"/>
    <property type="match status" value="1"/>
</dbReference>
<accession>A0A1B1AIN9</accession>
<dbReference type="STRING" id="1759059.ATE48_11090"/>